<sequence length="496" mass="53306">MLTVTGAAAISDRLDAALRSERRIERYSLLSTQVTGFLVIAVEAFQSGVDAELRDYRMGILSDQIEETFGRIRADLADAVEEAVDLGLDEQSRRATLSLNVARMEALLNRSLVELEGAQAPEAVQGAVNEFLRAFDPMLNGAIAQERRTRDQILASISSTRTAQSRAALGVGAVTLLLLAGVWLGLIRPAMRRLDLLRQASREIARENFAVALPETGRDEIGQVFAETNRMASALAARKAAVDADWARLNSIIDERTAELQAANAALERTDRDRRRFFADVSHELRTPLTVIRMEAELGEAQPEDAGDSLKVIHNRAVRLSRRIDDLLRVARSETGEIALEAGRVDLGDVASDAVAECAAELSAAGIVARVEGGEVPDVTGDANWLRQVVTGLLQNTCRHAAGTAEAVLRVRADGGRVRLDVIDRGPGIADVSAVFERFAQGEGVGRSAGFGIGLSLAKWVVERQGGTIAITSPLEDGTGTMVSLVFPRAGDSVRA</sequence>
<dbReference type="Gene3D" id="3.30.565.10">
    <property type="entry name" value="Histidine kinase-like ATPase, C-terminal domain"/>
    <property type="match status" value="1"/>
</dbReference>
<keyword evidence="7" id="KW-0472">Membrane</keyword>
<keyword evidence="6" id="KW-0418">Kinase</keyword>
<keyword evidence="11" id="KW-1185">Reference proteome</keyword>
<accession>A0A6P1T699</accession>
<keyword evidence="4" id="KW-0597">Phosphoprotein</keyword>
<dbReference type="PANTHER" id="PTHR43547">
    <property type="entry name" value="TWO-COMPONENT HISTIDINE KINASE"/>
    <property type="match status" value="1"/>
</dbReference>
<evidence type="ECO:0000256" key="4">
    <source>
        <dbReference type="ARBA" id="ARBA00022553"/>
    </source>
</evidence>
<evidence type="ECO:0000313" key="11">
    <source>
        <dbReference type="Proteomes" id="UP000464495"/>
    </source>
</evidence>
<dbReference type="CDD" id="cd00082">
    <property type="entry name" value="HisKA"/>
    <property type="match status" value="1"/>
</dbReference>
<evidence type="ECO:0000256" key="6">
    <source>
        <dbReference type="ARBA" id="ARBA00022777"/>
    </source>
</evidence>
<comment type="catalytic activity">
    <reaction evidence="1">
        <text>ATP + protein L-histidine = ADP + protein N-phospho-L-histidine.</text>
        <dbReference type="EC" id="2.7.13.3"/>
    </reaction>
</comment>
<dbReference type="EC" id="2.7.13.3" evidence="3"/>
<proteinExistence type="predicted"/>
<dbReference type="InterPro" id="IPR005467">
    <property type="entry name" value="His_kinase_dom"/>
</dbReference>
<evidence type="ECO:0000256" key="1">
    <source>
        <dbReference type="ARBA" id="ARBA00000085"/>
    </source>
</evidence>
<dbReference type="GO" id="GO:0016020">
    <property type="term" value="C:membrane"/>
    <property type="evidence" value="ECO:0007669"/>
    <property type="project" value="UniProtKB-SubCell"/>
</dbReference>
<dbReference type="InterPro" id="IPR003661">
    <property type="entry name" value="HisK_dim/P_dom"/>
</dbReference>
<reference evidence="10 11" key="1">
    <citation type="submission" date="2019-12" db="EMBL/GenBank/DDBJ databases">
        <title>Complete genome sequence of Algicella marina strain 9Alg 56(T) isolated from the red alga Tichocarpus crinitus.</title>
        <authorList>
            <person name="Kim S.-G."/>
            <person name="Nedashkovskaya O.I."/>
        </authorList>
    </citation>
    <scope>NUCLEOTIDE SEQUENCE [LARGE SCALE GENOMIC DNA]</scope>
    <source>
        <strain evidence="10 11">9Alg 56</strain>
    </source>
</reference>
<name>A0A6P1T699_9RHOB</name>
<dbReference type="AlphaFoldDB" id="A0A6P1T699"/>
<dbReference type="PRINTS" id="PR00344">
    <property type="entry name" value="BCTRLSENSOR"/>
</dbReference>
<dbReference type="SUPFAM" id="SSF47384">
    <property type="entry name" value="Homodimeric domain of signal transducing histidine kinase"/>
    <property type="match status" value="1"/>
</dbReference>
<dbReference type="SMART" id="SM00304">
    <property type="entry name" value="HAMP"/>
    <property type="match status" value="1"/>
</dbReference>
<dbReference type="Gene3D" id="6.10.340.10">
    <property type="match status" value="1"/>
</dbReference>
<dbReference type="KEGG" id="amaq:GO499_03545"/>
<feature type="domain" description="HAMP" evidence="9">
    <location>
        <begin position="188"/>
        <end position="240"/>
    </location>
</feature>
<dbReference type="InterPro" id="IPR004358">
    <property type="entry name" value="Sig_transdc_His_kin-like_C"/>
</dbReference>
<evidence type="ECO:0000256" key="5">
    <source>
        <dbReference type="ARBA" id="ARBA00022679"/>
    </source>
</evidence>
<evidence type="ECO:0000256" key="7">
    <source>
        <dbReference type="SAM" id="Phobius"/>
    </source>
</evidence>
<dbReference type="GO" id="GO:0000155">
    <property type="term" value="F:phosphorelay sensor kinase activity"/>
    <property type="evidence" value="ECO:0007669"/>
    <property type="project" value="InterPro"/>
</dbReference>
<dbReference type="SMART" id="SM00388">
    <property type="entry name" value="HisKA"/>
    <property type="match status" value="1"/>
</dbReference>
<dbReference type="InterPro" id="IPR036890">
    <property type="entry name" value="HATPase_C_sf"/>
</dbReference>
<dbReference type="SUPFAM" id="SSF55874">
    <property type="entry name" value="ATPase domain of HSP90 chaperone/DNA topoisomerase II/histidine kinase"/>
    <property type="match status" value="1"/>
</dbReference>
<dbReference type="SMART" id="SM00387">
    <property type="entry name" value="HATPase_c"/>
    <property type="match status" value="1"/>
</dbReference>
<dbReference type="InterPro" id="IPR003660">
    <property type="entry name" value="HAMP_dom"/>
</dbReference>
<evidence type="ECO:0000259" key="8">
    <source>
        <dbReference type="PROSITE" id="PS50109"/>
    </source>
</evidence>
<evidence type="ECO:0000259" key="9">
    <source>
        <dbReference type="PROSITE" id="PS50885"/>
    </source>
</evidence>
<feature type="domain" description="Histidine kinase" evidence="8">
    <location>
        <begin position="280"/>
        <end position="491"/>
    </location>
</feature>
<keyword evidence="7" id="KW-1133">Transmembrane helix</keyword>
<evidence type="ECO:0000313" key="10">
    <source>
        <dbReference type="EMBL" id="QHQ37275.1"/>
    </source>
</evidence>
<dbReference type="PROSITE" id="PS50109">
    <property type="entry name" value="HIS_KIN"/>
    <property type="match status" value="1"/>
</dbReference>
<organism evidence="10 11">
    <name type="scientific">Algicella marina</name>
    <dbReference type="NCBI Taxonomy" id="2683284"/>
    <lineage>
        <taxon>Bacteria</taxon>
        <taxon>Pseudomonadati</taxon>
        <taxon>Pseudomonadota</taxon>
        <taxon>Alphaproteobacteria</taxon>
        <taxon>Rhodobacterales</taxon>
        <taxon>Paracoccaceae</taxon>
        <taxon>Algicella</taxon>
    </lineage>
</organism>
<dbReference type="PROSITE" id="PS50885">
    <property type="entry name" value="HAMP"/>
    <property type="match status" value="1"/>
</dbReference>
<dbReference type="InterPro" id="IPR003594">
    <property type="entry name" value="HATPase_dom"/>
</dbReference>
<dbReference type="Gene3D" id="1.10.287.130">
    <property type="match status" value="1"/>
</dbReference>
<gene>
    <name evidence="10" type="ORF">GO499_03545</name>
</gene>
<evidence type="ECO:0000256" key="2">
    <source>
        <dbReference type="ARBA" id="ARBA00004370"/>
    </source>
</evidence>
<dbReference type="CDD" id="cd06225">
    <property type="entry name" value="HAMP"/>
    <property type="match status" value="1"/>
</dbReference>
<dbReference type="PANTHER" id="PTHR43547:SF2">
    <property type="entry name" value="HYBRID SIGNAL TRANSDUCTION HISTIDINE KINASE C"/>
    <property type="match status" value="1"/>
</dbReference>
<evidence type="ECO:0000256" key="3">
    <source>
        <dbReference type="ARBA" id="ARBA00012438"/>
    </source>
</evidence>
<dbReference type="EMBL" id="CP046620">
    <property type="protein sequence ID" value="QHQ37275.1"/>
    <property type="molecule type" value="Genomic_DNA"/>
</dbReference>
<keyword evidence="5" id="KW-0808">Transferase</keyword>
<dbReference type="Pfam" id="PF00512">
    <property type="entry name" value="HisKA"/>
    <property type="match status" value="1"/>
</dbReference>
<dbReference type="Proteomes" id="UP000464495">
    <property type="component" value="Chromosome"/>
</dbReference>
<dbReference type="SUPFAM" id="SSF158472">
    <property type="entry name" value="HAMP domain-like"/>
    <property type="match status" value="1"/>
</dbReference>
<protein>
    <recommendedName>
        <fullName evidence="3">histidine kinase</fullName>
        <ecNumber evidence="3">2.7.13.3</ecNumber>
    </recommendedName>
</protein>
<keyword evidence="7" id="KW-0812">Transmembrane</keyword>
<comment type="subcellular location">
    <subcellularLocation>
        <location evidence="2">Membrane</location>
    </subcellularLocation>
</comment>
<dbReference type="Pfam" id="PF00672">
    <property type="entry name" value="HAMP"/>
    <property type="match status" value="1"/>
</dbReference>
<feature type="transmembrane region" description="Helical" evidence="7">
    <location>
        <begin position="167"/>
        <end position="187"/>
    </location>
</feature>
<dbReference type="InterPro" id="IPR036097">
    <property type="entry name" value="HisK_dim/P_sf"/>
</dbReference>
<dbReference type="Pfam" id="PF02518">
    <property type="entry name" value="HATPase_c"/>
    <property type="match status" value="1"/>
</dbReference>